<dbReference type="InterPro" id="IPR050099">
    <property type="entry name" value="SIS_GmhA/DiaA_subfam"/>
</dbReference>
<dbReference type="Proteomes" id="UP000295565">
    <property type="component" value="Unassembled WGS sequence"/>
</dbReference>
<dbReference type="InterPro" id="IPR001347">
    <property type="entry name" value="SIS_dom"/>
</dbReference>
<dbReference type="AlphaFoldDB" id="A0A4R1KEZ1"/>
<dbReference type="RefSeq" id="WP_131911212.1">
    <property type="nucleotide sequence ID" value="NZ_OU594967.1"/>
</dbReference>
<sequence>MQERIKEIFRESIQTKIAAAEALPDSIEKGATTIAHSLLNGNKILTCGNGIAASLAHLLTCQLVNRFEAERPSLPALSLCADQALIGAIAGDGVMDDIYAKQIRALGQAGDVLVAITDDGNARNLTKALEAAVNRDMTIIALSGKDGGEMAGLLSQQDVEIRVPSDRSVRIFEVHHLTLNSMCDLVDHMLFPRQDS</sequence>
<protein>
    <submittedName>
        <fullName evidence="2">DnaA-interacting protein DiaA</fullName>
    </submittedName>
</protein>
<dbReference type="InterPro" id="IPR046348">
    <property type="entry name" value="SIS_dom_sf"/>
</dbReference>
<dbReference type="PANTHER" id="PTHR30390">
    <property type="entry name" value="SEDOHEPTULOSE 7-PHOSPHATE ISOMERASE / DNAA INITIATOR-ASSOCIATING FACTOR FOR REPLICATION INITIATION"/>
    <property type="match status" value="1"/>
</dbReference>
<dbReference type="InterPro" id="IPR035461">
    <property type="entry name" value="GmhA/DiaA"/>
</dbReference>
<dbReference type="Pfam" id="PF13580">
    <property type="entry name" value="SIS_2"/>
    <property type="match status" value="1"/>
</dbReference>
<dbReference type="GO" id="GO:1901135">
    <property type="term" value="P:carbohydrate derivative metabolic process"/>
    <property type="evidence" value="ECO:0007669"/>
    <property type="project" value="InterPro"/>
</dbReference>
<name>A0A4R1KEZ1_9GAMM</name>
<evidence type="ECO:0000259" key="1">
    <source>
        <dbReference type="PROSITE" id="PS51464"/>
    </source>
</evidence>
<reference evidence="2 3" key="1">
    <citation type="submission" date="2019-03" db="EMBL/GenBank/DDBJ databases">
        <title>Genomic Encyclopedia of Type Strains, Phase IV (KMG-IV): sequencing the most valuable type-strain genomes for metagenomic binning, comparative biology and taxonomic classification.</title>
        <authorList>
            <person name="Goeker M."/>
        </authorList>
    </citation>
    <scope>NUCLEOTIDE SEQUENCE [LARGE SCALE GENOMIC DNA]</scope>
    <source>
        <strain evidence="2 3">DSM 18577</strain>
    </source>
</reference>
<dbReference type="SUPFAM" id="SSF53697">
    <property type="entry name" value="SIS domain"/>
    <property type="match status" value="1"/>
</dbReference>
<dbReference type="PROSITE" id="PS51464">
    <property type="entry name" value="SIS"/>
    <property type="match status" value="1"/>
</dbReference>
<dbReference type="Gene3D" id="3.40.50.10490">
    <property type="entry name" value="Glucose-6-phosphate isomerase like protein, domain 1"/>
    <property type="match status" value="1"/>
</dbReference>
<keyword evidence="3" id="KW-1185">Reference proteome</keyword>
<proteinExistence type="predicted"/>
<dbReference type="EMBL" id="SMGD01000003">
    <property type="protein sequence ID" value="TCK63245.1"/>
    <property type="molecule type" value="Genomic_DNA"/>
</dbReference>
<dbReference type="PANTHER" id="PTHR30390:SF6">
    <property type="entry name" value="DNAA INITIATOR-ASSOCIATING PROTEIN DIAA"/>
    <property type="match status" value="1"/>
</dbReference>
<dbReference type="GO" id="GO:0097367">
    <property type="term" value="F:carbohydrate derivative binding"/>
    <property type="evidence" value="ECO:0007669"/>
    <property type="project" value="InterPro"/>
</dbReference>
<dbReference type="OrthoDB" id="9810929at2"/>
<dbReference type="CDD" id="cd05006">
    <property type="entry name" value="SIS_GmhA"/>
    <property type="match status" value="1"/>
</dbReference>
<evidence type="ECO:0000313" key="3">
    <source>
        <dbReference type="Proteomes" id="UP000295565"/>
    </source>
</evidence>
<comment type="caution">
    <text evidence="2">The sequence shown here is derived from an EMBL/GenBank/DDBJ whole genome shotgun (WGS) entry which is preliminary data.</text>
</comment>
<gene>
    <name evidence="2" type="ORF">EV690_0342</name>
</gene>
<organism evidence="2 3">
    <name type="scientific">Celerinatantimonas diazotrophica</name>
    <dbReference type="NCBI Taxonomy" id="412034"/>
    <lineage>
        <taxon>Bacteria</taxon>
        <taxon>Pseudomonadati</taxon>
        <taxon>Pseudomonadota</taxon>
        <taxon>Gammaproteobacteria</taxon>
        <taxon>Celerinatantimonadaceae</taxon>
        <taxon>Celerinatantimonas</taxon>
    </lineage>
</organism>
<feature type="domain" description="SIS" evidence="1">
    <location>
        <begin position="34"/>
        <end position="196"/>
    </location>
</feature>
<accession>A0A4R1KEZ1</accession>
<evidence type="ECO:0000313" key="2">
    <source>
        <dbReference type="EMBL" id="TCK63245.1"/>
    </source>
</evidence>